<evidence type="ECO:0000256" key="1">
    <source>
        <dbReference type="SAM" id="MobiDB-lite"/>
    </source>
</evidence>
<gene>
    <name evidence="2" type="ORF">BaRGS_00011641</name>
</gene>
<feature type="region of interest" description="Disordered" evidence="1">
    <location>
        <begin position="1"/>
        <end position="36"/>
    </location>
</feature>
<dbReference type="AlphaFoldDB" id="A0ABD0LCB4"/>
<accession>A0ABD0LCB4</accession>
<reference evidence="2 3" key="1">
    <citation type="journal article" date="2023" name="Sci. Data">
        <title>Genome assembly of the Korean intertidal mud-creeper Batillaria attramentaria.</title>
        <authorList>
            <person name="Patra A.K."/>
            <person name="Ho P.T."/>
            <person name="Jun S."/>
            <person name="Lee S.J."/>
            <person name="Kim Y."/>
            <person name="Won Y.J."/>
        </authorList>
    </citation>
    <scope>NUCLEOTIDE SEQUENCE [LARGE SCALE GENOMIC DNA]</scope>
    <source>
        <strain evidence="2">Wonlab-2016</strain>
    </source>
</reference>
<dbReference type="EMBL" id="JACVVK020000061">
    <property type="protein sequence ID" value="KAK7497111.1"/>
    <property type="molecule type" value="Genomic_DNA"/>
</dbReference>
<comment type="caution">
    <text evidence="2">The sequence shown here is derived from an EMBL/GenBank/DDBJ whole genome shotgun (WGS) entry which is preliminary data.</text>
</comment>
<organism evidence="2 3">
    <name type="scientific">Batillaria attramentaria</name>
    <dbReference type="NCBI Taxonomy" id="370345"/>
    <lineage>
        <taxon>Eukaryota</taxon>
        <taxon>Metazoa</taxon>
        <taxon>Spiralia</taxon>
        <taxon>Lophotrochozoa</taxon>
        <taxon>Mollusca</taxon>
        <taxon>Gastropoda</taxon>
        <taxon>Caenogastropoda</taxon>
        <taxon>Sorbeoconcha</taxon>
        <taxon>Cerithioidea</taxon>
        <taxon>Batillariidae</taxon>
        <taxon>Batillaria</taxon>
    </lineage>
</organism>
<evidence type="ECO:0000313" key="3">
    <source>
        <dbReference type="Proteomes" id="UP001519460"/>
    </source>
</evidence>
<dbReference type="Proteomes" id="UP001519460">
    <property type="component" value="Unassembled WGS sequence"/>
</dbReference>
<name>A0ABD0LCB4_9CAEN</name>
<keyword evidence="3" id="KW-1185">Reference proteome</keyword>
<proteinExistence type="predicted"/>
<protein>
    <submittedName>
        <fullName evidence="2">Uncharacterized protein</fullName>
    </submittedName>
</protein>
<evidence type="ECO:0000313" key="2">
    <source>
        <dbReference type="EMBL" id="KAK7497111.1"/>
    </source>
</evidence>
<sequence length="125" mass="14163">MRRSKEGKSCYSPRFSVEKGPGYSNHGSVHRGKKNQFASVEECHDRRLRSAVPATLRHPAGAHRETSVIVCHERVTECEVFSRQKHATGMMHCHCQRVTSFEPTTHVLVSDWLTIPATQLLTHNT</sequence>